<keyword evidence="3" id="KW-1185">Reference proteome</keyword>
<dbReference type="SUPFAM" id="SSF52047">
    <property type="entry name" value="RNI-like"/>
    <property type="match status" value="1"/>
</dbReference>
<dbReference type="EMBL" id="JAAAIL010000313">
    <property type="protein sequence ID" value="KAG0277013.1"/>
    <property type="molecule type" value="Genomic_DNA"/>
</dbReference>
<proteinExistence type="predicted"/>
<reference evidence="2" key="1">
    <citation type="journal article" date="2020" name="Fungal Divers.">
        <title>Resolving the Mortierellaceae phylogeny through synthesis of multi-gene phylogenetics and phylogenomics.</title>
        <authorList>
            <person name="Vandepol N."/>
            <person name="Liber J."/>
            <person name="Desiro A."/>
            <person name="Na H."/>
            <person name="Kennedy M."/>
            <person name="Barry K."/>
            <person name="Grigoriev I.V."/>
            <person name="Miller A.N."/>
            <person name="O'Donnell K."/>
            <person name="Stajich J.E."/>
            <person name="Bonito G."/>
        </authorList>
    </citation>
    <scope>NUCLEOTIDE SEQUENCE</scope>
    <source>
        <strain evidence="2">NRRL 28262</strain>
    </source>
</reference>
<dbReference type="SUPFAM" id="SSF81383">
    <property type="entry name" value="F-box domain"/>
    <property type="match status" value="1"/>
</dbReference>
<accession>A0AAD4H877</accession>
<dbReference type="AlphaFoldDB" id="A0AAD4H877"/>
<name>A0AAD4H877_9FUNG</name>
<evidence type="ECO:0000259" key="1">
    <source>
        <dbReference type="Pfam" id="PF12937"/>
    </source>
</evidence>
<comment type="caution">
    <text evidence="2">The sequence shown here is derived from an EMBL/GenBank/DDBJ whole genome shotgun (WGS) entry which is preliminary data.</text>
</comment>
<gene>
    <name evidence="2" type="ORF">BGZ95_006679</name>
</gene>
<protein>
    <recommendedName>
        <fullName evidence="1">F-box domain-containing protein</fullName>
    </recommendedName>
</protein>
<sequence length="702" mass="80321">MSTPRPLPTEIFAVIFGNLPRRDLYQCLFVSHLWHDQAEAQLYSAVTIDARETTHFQQLILTLKTRKQFLRRVEWRSHSQEDSDFEVDLLDIFLDYRPVVAGSAASVEDNVHYLPPSPVKTWRSLSCFRFPKRLWKRRTPSTLLEIQAAAPIQSDMPPTGIPGSPFLGPDRPALKHFTFTGDDPRGFLQEMVLFNLMSTTLTTLELHLVNDGQRLSYYVDLERILDTYPHLKDLCLDGPICQYEPIGRDKDSNHYYSSFASRSGPATLHRLEKFTFAPSMMSRRGTDAFTFLQRLGNLKRIRVRSGRSYSECAQGCRTWEFGQALKQHCPMVESVDIDGPAIFWIYGLPILPYDQTRHITSLADQTPAYMSLVPAELVQRMKEDRLRLQLLDQEQEELLEGKVAEPLFPQLKTLIFGQDHSLSFQDLFSLGVQAHYLTHLEINSLPTQSTEPWEVYDKDAPAAAATATMMHLTPTTNARTAILLENRRLQKRRPFTNGELIMFLQLCSGLRYLSLTGCGIPLETLVEGLITMASLSISGRTSNVRPWACEGTLETLKICIDVLPSHPAEFHASAWEHLGRFKNLRSLTVTCSSTSMKRMFLIPTLKFGVEGLFQRQEGGGMNETLEELQLMSDWWEASEGREMVLWLAKSCPRLRKLDLVYNFRFCEYGLRRMEKGGHDAFLEDEDVKQCSIRQINIQTIHN</sequence>
<evidence type="ECO:0000313" key="2">
    <source>
        <dbReference type="EMBL" id="KAG0277013.1"/>
    </source>
</evidence>
<evidence type="ECO:0000313" key="3">
    <source>
        <dbReference type="Proteomes" id="UP001194580"/>
    </source>
</evidence>
<dbReference type="Pfam" id="PF12937">
    <property type="entry name" value="F-box-like"/>
    <property type="match status" value="1"/>
</dbReference>
<dbReference type="InterPro" id="IPR001810">
    <property type="entry name" value="F-box_dom"/>
</dbReference>
<dbReference type="InterPro" id="IPR032675">
    <property type="entry name" value="LRR_dom_sf"/>
</dbReference>
<dbReference type="InterPro" id="IPR036047">
    <property type="entry name" value="F-box-like_dom_sf"/>
</dbReference>
<dbReference type="Proteomes" id="UP001194580">
    <property type="component" value="Unassembled WGS sequence"/>
</dbReference>
<dbReference type="Gene3D" id="3.80.10.10">
    <property type="entry name" value="Ribonuclease Inhibitor"/>
    <property type="match status" value="1"/>
</dbReference>
<organism evidence="2 3">
    <name type="scientific">Linnemannia exigua</name>
    <dbReference type="NCBI Taxonomy" id="604196"/>
    <lineage>
        <taxon>Eukaryota</taxon>
        <taxon>Fungi</taxon>
        <taxon>Fungi incertae sedis</taxon>
        <taxon>Mucoromycota</taxon>
        <taxon>Mortierellomycotina</taxon>
        <taxon>Mortierellomycetes</taxon>
        <taxon>Mortierellales</taxon>
        <taxon>Mortierellaceae</taxon>
        <taxon>Linnemannia</taxon>
    </lineage>
</organism>
<feature type="domain" description="F-box" evidence="1">
    <location>
        <begin position="7"/>
        <end position="45"/>
    </location>
</feature>